<evidence type="ECO:0000259" key="4">
    <source>
        <dbReference type="SMART" id="SM00797"/>
    </source>
</evidence>
<keyword evidence="7" id="KW-1185">Reference proteome</keyword>
<dbReference type="AlphaFoldDB" id="A0A4Q2M6K3"/>
<keyword evidence="2" id="KW-0378">Hydrolase</keyword>
<dbReference type="GO" id="GO:0016787">
    <property type="term" value="F:hydrolase activity"/>
    <property type="evidence" value="ECO:0007669"/>
    <property type="project" value="UniProtKB-KW"/>
</dbReference>
<dbReference type="NCBIfam" id="TIGR00724">
    <property type="entry name" value="urea_amlyse_rel"/>
    <property type="match status" value="1"/>
</dbReference>
<dbReference type="EMBL" id="JACCBI010000001">
    <property type="protein sequence ID" value="NYD66912.1"/>
    <property type="molecule type" value="Genomic_DNA"/>
</dbReference>
<dbReference type="SMART" id="SM00797">
    <property type="entry name" value="AHS2"/>
    <property type="match status" value="1"/>
</dbReference>
<evidence type="ECO:0000313" key="5">
    <source>
        <dbReference type="EMBL" id="NYD66912.1"/>
    </source>
</evidence>
<name>A0A4Q2M6K3_9MICO</name>
<dbReference type="GO" id="GO:0005524">
    <property type="term" value="F:ATP binding"/>
    <property type="evidence" value="ECO:0007669"/>
    <property type="project" value="UniProtKB-KW"/>
</dbReference>
<proteinExistence type="predicted"/>
<dbReference type="PANTHER" id="PTHR43309:SF3">
    <property type="entry name" value="5-OXOPROLINASE SUBUNIT C"/>
    <property type="match status" value="1"/>
</dbReference>
<reference evidence="6 7" key="1">
    <citation type="submission" date="2019-01" db="EMBL/GenBank/DDBJ databases">
        <title>Agromyces.</title>
        <authorList>
            <person name="Li J."/>
        </authorList>
    </citation>
    <scope>NUCLEOTIDE SEQUENCE [LARGE SCALE GENOMIC DNA]</scope>
    <source>
        <strain evidence="6 7">DSM 23870</strain>
    </source>
</reference>
<dbReference type="OrthoDB" id="9768696at2"/>
<dbReference type="Proteomes" id="UP000581087">
    <property type="component" value="Unassembled WGS sequence"/>
</dbReference>
<keyword evidence="1" id="KW-0547">Nucleotide-binding</keyword>
<dbReference type="EMBL" id="SDPM01000002">
    <property type="protein sequence ID" value="RXZ87558.1"/>
    <property type="molecule type" value="Genomic_DNA"/>
</dbReference>
<dbReference type="GO" id="GO:0016740">
    <property type="term" value="F:transferase activity"/>
    <property type="evidence" value="ECO:0007669"/>
    <property type="project" value="UniProtKB-KW"/>
</dbReference>
<sequence>MSLHILTPGPLALVEDLGRPGFAHLGVSASGALDRSALRLANRLVGNPQDAAGIEITMGLLEARFDAPTWFAITGAEGDVLLVRDGVPASSVPLAVATHAEAGDRIEFGPARHGVRFYLAVRGGIDGAPTLGSRSSDTLSGLGPAPLSAGQTLALGAEPERAIPSADALTVWAPRDDTVVIDVVEGPRTDRFDSHTRDAFFETTWSMSASSNRVGARLDGPPLPVARGAELPSEGMVAGSIQIPPSGLPTILLADHPVTGGYPVIAVVSDASLDAFAQVRPGQHVRFRHAH</sequence>
<gene>
    <name evidence="5" type="ORF">BJ972_001431</name>
    <name evidence="6" type="ORF">ESP50_06490</name>
</gene>
<evidence type="ECO:0000256" key="3">
    <source>
        <dbReference type="ARBA" id="ARBA00022840"/>
    </source>
</evidence>
<dbReference type="InterPro" id="IPR003778">
    <property type="entry name" value="CT_A_B"/>
</dbReference>
<evidence type="ECO:0000313" key="8">
    <source>
        <dbReference type="Proteomes" id="UP000581087"/>
    </source>
</evidence>
<dbReference type="RefSeq" id="WP_129173274.1">
    <property type="nucleotide sequence ID" value="NZ_JACCBI010000001.1"/>
</dbReference>
<dbReference type="SUPFAM" id="SSF50891">
    <property type="entry name" value="Cyclophilin-like"/>
    <property type="match status" value="1"/>
</dbReference>
<dbReference type="Pfam" id="PF02626">
    <property type="entry name" value="CT_A_B"/>
    <property type="match status" value="1"/>
</dbReference>
<comment type="caution">
    <text evidence="6">The sequence shown here is derived from an EMBL/GenBank/DDBJ whole genome shotgun (WGS) entry which is preliminary data.</text>
</comment>
<dbReference type="PANTHER" id="PTHR43309">
    <property type="entry name" value="5-OXOPROLINASE SUBUNIT C"/>
    <property type="match status" value="1"/>
</dbReference>
<accession>A0A4Q2M6K3</accession>
<keyword evidence="3" id="KW-0067">ATP-binding</keyword>
<evidence type="ECO:0000256" key="2">
    <source>
        <dbReference type="ARBA" id="ARBA00022801"/>
    </source>
</evidence>
<feature type="domain" description="Carboxyltransferase" evidence="4">
    <location>
        <begin position="24"/>
        <end position="291"/>
    </location>
</feature>
<reference evidence="5 8" key="2">
    <citation type="submission" date="2020-07" db="EMBL/GenBank/DDBJ databases">
        <title>Sequencing the genomes of 1000 actinobacteria strains.</title>
        <authorList>
            <person name="Klenk H.-P."/>
        </authorList>
    </citation>
    <scope>NUCLEOTIDE SEQUENCE [LARGE SCALE GENOMIC DNA]</scope>
    <source>
        <strain evidence="5 8">DSM 23870</strain>
    </source>
</reference>
<evidence type="ECO:0000313" key="6">
    <source>
        <dbReference type="EMBL" id="RXZ87558.1"/>
    </source>
</evidence>
<dbReference type="Gene3D" id="2.40.100.10">
    <property type="entry name" value="Cyclophilin-like"/>
    <property type="match status" value="1"/>
</dbReference>
<dbReference type="InterPro" id="IPR029000">
    <property type="entry name" value="Cyclophilin-like_dom_sf"/>
</dbReference>
<evidence type="ECO:0000313" key="7">
    <source>
        <dbReference type="Proteomes" id="UP000292686"/>
    </source>
</evidence>
<dbReference type="InterPro" id="IPR052708">
    <property type="entry name" value="PxpC"/>
</dbReference>
<evidence type="ECO:0000256" key="1">
    <source>
        <dbReference type="ARBA" id="ARBA00022741"/>
    </source>
</evidence>
<protein>
    <submittedName>
        <fullName evidence="5">Biotin-dependent carboxylase-like uncharacterized protein</fullName>
    </submittedName>
    <submittedName>
        <fullName evidence="6">Biotin-dependent carboxyltransferase family protein</fullName>
    </submittedName>
</protein>
<dbReference type="Proteomes" id="UP000292686">
    <property type="component" value="Unassembled WGS sequence"/>
</dbReference>
<organism evidence="6 7">
    <name type="scientific">Agromyces atrinae</name>
    <dbReference type="NCBI Taxonomy" id="592376"/>
    <lineage>
        <taxon>Bacteria</taxon>
        <taxon>Bacillati</taxon>
        <taxon>Actinomycetota</taxon>
        <taxon>Actinomycetes</taxon>
        <taxon>Micrococcales</taxon>
        <taxon>Microbacteriaceae</taxon>
        <taxon>Agromyces</taxon>
    </lineage>
</organism>
<keyword evidence="6" id="KW-0808">Transferase</keyword>